<accession>A0ABU7ASU6</accession>
<gene>
    <name evidence="2" type="primary">BRINP3_6</name>
    <name evidence="2" type="ORF">ATANTOWER_021467</name>
</gene>
<dbReference type="Pfam" id="PF01823">
    <property type="entry name" value="MACPF"/>
    <property type="match status" value="1"/>
</dbReference>
<protein>
    <submittedName>
        <fullName evidence="2">BMP/retinoic acid-inducible neural-specific protein 3</fullName>
    </submittedName>
</protein>
<evidence type="ECO:0000259" key="1">
    <source>
        <dbReference type="Pfam" id="PF01823"/>
    </source>
</evidence>
<name>A0ABU7ASU6_9TELE</name>
<dbReference type="InterPro" id="IPR020864">
    <property type="entry name" value="MACPF"/>
</dbReference>
<evidence type="ECO:0000313" key="2">
    <source>
        <dbReference type="EMBL" id="MED6240459.1"/>
    </source>
</evidence>
<dbReference type="EMBL" id="JAHUTI010024276">
    <property type="protein sequence ID" value="MED6240459.1"/>
    <property type="molecule type" value="Genomic_DNA"/>
</dbReference>
<feature type="non-terminal residue" evidence="2">
    <location>
        <position position="124"/>
    </location>
</feature>
<dbReference type="PANTHER" id="PTHR15564:SF4">
    <property type="entry name" value="BMP_RETINOIC ACID-INDUCIBLE NEURAL-SPECIFIC PROTEIN 2"/>
    <property type="match status" value="1"/>
</dbReference>
<feature type="non-terminal residue" evidence="2">
    <location>
        <position position="1"/>
    </location>
</feature>
<keyword evidence="3" id="KW-1185">Reference proteome</keyword>
<dbReference type="InterPro" id="IPR033237">
    <property type="entry name" value="BRINP"/>
</dbReference>
<reference evidence="2 3" key="1">
    <citation type="submission" date="2021-07" db="EMBL/GenBank/DDBJ databases">
        <authorList>
            <person name="Palmer J.M."/>
        </authorList>
    </citation>
    <scope>NUCLEOTIDE SEQUENCE [LARGE SCALE GENOMIC DNA]</scope>
    <source>
        <strain evidence="2 3">AT_MEX2019</strain>
        <tissue evidence="2">Muscle</tissue>
    </source>
</reference>
<dbReference type="PANTHER" id="PTHR15564">
    <property type="entry name" value="MACPF DOMAIN-CONTAINING PROTEIN"/>
    <property type="match status" value="1"/>
</dbReference>
<evidence type="ECO:0000313" key="3">
    <source>
        <dbReference type="Proteomes" id="UP001345963"/>
    </source>
</evidence>
<proteinExistence type="predicted"/>
<feature type="domain" description="MACPF" evidence="1">
    <location>
        <begin position="21"/>
        <end position="94"/>
    </location>
</feature>
<sequence>EFSHWKVNSLATEKRDFLKAPLPLAPEFLRNLRLLGRRPTLQQINENLIKKYGTHFLVSATLGGEESLTIFLDKQKLNKKSEGNSNSSVVSLELLHQLAASYFTDRESTLRRLHHLQIATSAIK</sequence>
<organism evidence="2 3">
    <name type="scientific">Ataeniobius toweri</name>
    <dbReference type="NCBI Taxonomy" id="208326"/>
    <lineage>
        <taxon>Eukaryota</taxon>
        <taxon>Metazoa</taxon>
        <taxon>Chordata</taxon>
        <taxon>Craniata</taxon>
        <taxon>Vertebrata</taxon>
        <taxon>Euteleostomi</taxon>
        <taxon>Actinopterygii</taxon>
        <taxon>Neopterygii</taxon>
        <taxon>Teleostei</taxon>
        <taxon>Neoteleostei</taxon>
        <taxon>Acanthomorphata</taxon>
        <taxon>Ovalentaria</taxon>
        <taxon>Atherinomorphae</taxon>
        <taxon>Cyprinodontiformes</taxon>
        <taxon>Goodeidae</taxon>
        <taxon>Ataeniobius</taxon>
    </lineage>
</organism>
<dbReference type="Proteomes" id="UP001345963">
    <property type="component" value="Unassembled WGS sequence"/>
</dbReference>
<comment type="caution">
    <text evidence="2">The sequence shown here is derived from an EMBL/GenBank/DDBJ whole genome shotgun (WGS) entry which is preliminary data.</text>
</comment>